<name>A0A4U5P836_STECR</name>
<dbReference type="EMBL" id="AZBU02000002">
    <property type="protein sequence ID" value="TKR92417.1"/>
    <property type="molecule type" value="Genomic_DNA"/>
</dbReference>
<evidence type="ECO:0000313" key="2">
    <source>
        <dbReference type="EMBL" id="TKR92417.1"/>
    </source>
</evidence>
<dbReference type="GO" id="GO:0006270">
    <property type="term" value="P:DNA replication initiation"/>
    <property type="evidence" value="ECO:0007669"/>
    <property type="project" value="TreeGrafter"/>
</dbReference>
<organism evidence="2">
    <name type="scientific">Steinernema carpocapsae</name>
    <name type="common">Entomopathogenic nematode</name>
    <dbReference type="NCBI Taxonomy" id="34508"/>
    <lineage>
        <taxon>Eukaryota</taxon>
        <taxon>Metazoa</taxon>
        <taxon>Ecdysozoa</taxon>
        <taxon>Nematoda</taxon>
        <taxon>Chromadorea</taxon>
        <taxon>Rhabditida</taxon>
        <taxon>Tylenchina</taxon>
        <taxon>Panagrolaimomorpha</taxon>
        <taxon>Strongyloidoidea</taxon>
        <taxon>Steinernematidae</taxon>
        <taxon>Steinernema</taxon>
    </lineage>
</organism>
<sequence>MTPQIGTKMELEPVGIDVENRINNSAARVRKAVELLTSDCGCAAHVHVVGASYISQRLFRRNLDLVVDQNPEACFRQFDCNQMDGSGRVLLDLLIRDFALPPAADFESFSECLDADRNTQRRIAVLYNADSLQQFAPSVLESLFAVAEDKKDRFRVLTIASSRIDFRETPEIFTYLKKECLANIQVGMDAIKAMYNVLKLHIKEPHDLQLILEHSWEEYRRKNESMEKLNRDGWMKIIAESARTLFDHPPIQGVSVTKIYNMPILTQFLITASYCASYNLPKTDLRFFTKGGVKQKRTEQSVKADNSKSAHELGPKPFTLVRLRQMYMFLADVFSKSDSRYKKLDVTSQIPNLVTAGLITRTSAEKNLTEPKFVCQIDLEAAKAVAKSLHKDFELELFLADFAPNN</sequence>
<dbReference type="AlphaFoldDB" id="A0A4U5P836"/>
<dbReference type="STRING" id="34508.A0A4U5P836"/>
<dbReference type="GO" id="GO:0005664">
    <property type="term" value="C:nuclear origin of replication recognition complex"/>
    <property type="evidence" value="ECO:0007669"/>
    <property type="project" value="TreeGrafter"/>
</dbReference>
<accession>A0A4U5P836</accession>
<reference evidence="2" key="1">
    <citation type="submission" date="2013-11" db="EMBL/GenBank/DDBJ databases">
        <authorList>
            <person name="Sternberg P."/>
            <person name="Dillman A."/>
            <person name="Macchietto M."/>
        </authorList>
    </citation>
    <scope>NUCLEOTIDE SEQUENCE</scope>
    <source>
        <strain evidence="2">ALL</strain>
    </source>
</reference>
<reference evidence="2" key="2">
    <citation type="journal article" date="2015" name="Genome Biol.">
        <title>Comparative genomics of Steinernema reveals deeply conserved gene regulatory networks.</title>
        <authorList>
            <person name="Dillman A.R."/>
            <person name="Macchietto M."/>
            <person name="Porter C.F."/>
            <person name="Rogers A."/>
            <person name="Williams B."/>
            <person name="Antoshechkin I."/>
            <person name="Lee M.M."/>
            <person name="Goodwin Z."/>
            <person name="Lu X."/>
            <person name="Lewis E.E."/>
            <person name="Goodrich-Blair H."/>
            <person name="Stock S.P."/>
            <person name="Adams B.J."/>
            <person name="Sternberg P.W."/>
            <person name="Mortazavi A."/>
        </authorList>
    </citation>
    <scope>NUCLEOTIDE SEQUENCE [LARGE SCALE GENOMIC DNA]</scope>
    <source>
        <strain evidence="2">ALL</strain>
    </source>
</reference>
<feature type="domain" description="Origin recognition complex subunit 5 C-terminal" evidence="1">
    <location>
        <begin position="262"/>
        <end position="398"/>
    </location>
</feature>
<dbReference type="InterPro" id="IPR020796">
    <property type="entry name" value="ORC5"/>
</dbReference>
<dbReference type="OrthoDB" id="365981at2759"/>
<comment type="caution">
    <text evidence="2">The sequence shown here is derived from an EMBL/GenBank/DDBJ whole genome shotgun (WGS) entry which is preliminary data.</text>
</comment>
<dbReference type="PANTHER" id="PTHR12705">
    <property type="entry name" value="ORIGIN RECOGNITION COMPLEX SUBUNIT 5"/>
    <property type="match status" value="1"/>
</dbReference>
<dbReference type="Pfam" id="PF14630">
    <property type="entry name" value="ORC5_C"/>
    <property type="match status" value="1"/>
</dbReference>
<protein>
    <recommendedName>
        <fullName evidence="1">Origin recognition complex subunit 5 C-terminal domain-containing protein</fullName>
    </recommendedName>
</protein>
<gene>
    <name evidence="2" type="ORF">L596_007072</name>
</gene>
<proteinExistence type="predicted"/>
<dbReference type="PANTHER" id="PTHR12705:SF0">
    <property type="entry name" value="ORIGIN RECOGNITION COMPLEX SUBUNIT 5"/>
    <property type="match status" value="1"/>
</dbReference>
<reference evidence="2" key="3">
    <citation type="journal article" date="2019" name="G3 (Bethesda)">
        <title>Hybrid Assembly of the Genome of the Entomopathogenic Nematode Steinernema carpocapsae Identifies the X-Chromosome.</title>
        <authorList>
            <person name="Serra L."/>
            <person name="Macchietto M."/>
            <person name="Macias-Munoz A."/>
            <person name="McGill C.J."/>
            <person name="Rodriguez I.M."/>
            <person name="Rodriguez B."/>
            <person name="Murad R."/>
            <person name="Mortazavi A."/>
        </authorList>
    </citation>
    <scope>NUCLEOTIDE SEQUENCE</scope>
    <source>
        <strain evidence="2">ALL</strain>
    </source>
</reference>
<evidence type="ECO:0000259" key="1">
    <source>
        <dbReference type="Pfam" id="PF14630"/>
    </source>
</evidence>
<dbReference type="GO" id="GO:0003688">
    <property type="term" value="F:DNA replication origin binding"/>
    <property type="evidence" value="ECO:0007669"/>
    <property type="project" value="TreeGrafter"/>
</dbReference>
<dbReference type="InterPro" id="IPR047088">
    <property type="entry name" value="ORC5_C"/>
</dbReference>